<feature type="transmembrane region" description="Helical" evidence="1">
    <location>
        <begin position="111"/>
        <end position="131"/>
    </location>
</feature>
<dbReference type="InterPro" id="IPR021836">
    <property type="entry name" value="DUF3429"/>
</dbReference>
<gene>
    <name evidence="2" type="ORF">SAMN05421508_101753</name>
</gene>
<evidence type="ECO:0008006" key="4">
    <source>
        <dbReference type="Google" id="ProtNLM"/>
    </source>
</evidence>
<keyword evidence="3" id="KW-1185">Reference proteome</keyword>
<keyword evidence="1" id="KW-1133">Transmembrane helix</keyword>
<organism evidence="2 3">
    <name type="scientific">Caenispirillum bisanense</name>
    <dbReference type="NCBI Taxonomy" id="414052"/>
    <lineage>
        <taxon>Bacteria</taxon>
        <taxon>Pseudomonadati</taxon>
        <taxon>Pseudomonadota</taxon>
        <taxon>Alphaproteobacteria</taxon>
        <taxon>Rhodospirillales</taxon>
        <taxon>Novispirillaceae</taxon>
        <taxon>Caenispirillum</taxon>
    </lineage>
</organism>
<evidence type="ECO:0000313" key="3">
    <source>
        <dbReference type="Proteomes" id="UP000219621"/>
    </source>
</evidence>
<protein>
    <recommendedName>
        <fullName evidence="4">DUF3429 domain-containing protein</fullName>
    </recommendedName>
</protein>
<dbReference type="PANTHER" id="PTHR15887:SF1">
    <property type="entry name" value="TRANSMEMBRANE PROTEIN 69"/>
    <property type="match status" value="1"/>
</dbReference>
<name>A0A286G784_9PROT</name>
<keyword evidence="1" id="KW-0812">Transmembrane</keyword>
<dbReference type="EMBL" id="OCNJ01000001">
    <property type="protein sequence ID" value="SOD90989.1"/>
    <property type="molecule type" value="Genomic_DNA"/>
</dbReference>
<feature type="transmembrane region" description="Helical" evidence="1">
    <location>
        <begin position="29"/>
        <end position="48"/>
    </location>
</feature>
<dbReference type="Pfam" id="PF11911">
    <property type="entry name" value="DUF3429"/>
    <property type="match status" value="1"/>
</dbReference>
<feature type="transmembrane region" description="Helical" evidence="1">
    <location>
        <begin position="60"/>
        <end position="79"/>
    </location>
</feature>
<dbReference type="OrthoDB" id="5297436at2"/>
<dbReference type="AlphaFoldDB" id="A0A286G784"/>
<feature type="transmembrane region" description="Helical" evidence="1">
    <location>
        <begin position="143"/>
        <end position="164"/>
    </location>
</feature>
<dbReference type="Proteomes" id="UP000219621">
    <property type="component" value="Unassembled WGS sequence"/>
</dbReference>
<evidence type="ECO:0000313" key="2">
    <source>
        <dbReference type="EMBL" id="SOD90989.1"/>
    </source>
</evidence>
<sequence>MSSASPTAAPVPTLDPQETHRRLARTARLLGYAGLIPFFVGTAGVWLARHPFDLMAHKAQLSYGAIILAFLGAVHWGLVLRMPYGVPRVLLVWGVVPSLVGWAALAFGPPLAHGVMMLGFLAAFLADYRASLSGLTPTWYARLRLVLTTLVLLALAVSGLRFLVYPLFDHVSLVPAAAEGLAI</sequence>
<reference evidence="2 3" key="1">
    <citation type="submission" date="2017-09" db="EMBL/GenBank/DDBJ databases">
        <authorList>
            <person name="Ehlers B."/>
            <person name="Leendertz F.H."/>
        </authorList>
    </citation>
    <scope>NUCLEOTIDE SEQUENCE [LARGE SCALE GENOMIC DNA]</scope>
    <source>
        <strain evidence="2 3">USBA 140</strain>
    </source>
</reference>
<evidence type="ECO:0000256" key="1">
    <source>
        <dbReference type="SAM" id="Phobius"/>
    </source>
</evidence>
<keyword evidence="1" id="KW-0472">Membrane</keyword>
<dbReference type="PANTHER" id="PTHR15887">
    <property type="entry name" value="TRANSMEMBRANE PROTEIN 69"/>
    <property type="match status" value="1"/>
</dbReference>
<accession>A0A286G784</accession>
<dbReference type="RefSeq" id="WP_097277610.1">
    <property type="nucleotide sequence ID" value="NZ_OCNJ01000001.1"/>
</dbReference>
<proteinExistence type="predicted"/>